<dbReference type="SUPFAM" id="SSF48695">
    <property type="entry name" value="Multiheme cytochromes"/>
    <property type="match status" value="1"/>
</dbReference>
<keyword evidence="3" id="KW-0813">Transport</keyword>
<comment type="subcellular location">
    <subcellularLocation>
        <location evidence="2">Periplasm</location>
    </subcellularLocation>
</comment>
<keyword evidence="5" id="KW-0479">Metal-binding</keyword>
<evidence type="ECO:0000256" key="6">
    <source>
        <dbReference type="ARBA" id="ARBA00022982"/>
    </source>
</evidence>
<keyword evidence="7" id="KW-0408">Iron</keyword>
<evidence type="ECO:0000256" key="7">
    <source>
        <dbReference type="ARBA" id="ARBA00023004"/>
    </source>
</evidence>
<name>E1SV36_FERBD</name>
<evidence type="ECO:0000256" key="8">
    <source>
        <dbReference type="SAM" id="SignalP"/>
    </source>
</evidence>
<evidence type="ECO:0000256" key="1">
    <source>
        <dbReference type="ARBA" id="ARBA00001926"/>
    </source>
</evidence>
<evidence type="ECO:0000256" key="3">
    <source>
        <dbReference type="ARBA" id="ARBA00022448"/>
    </source>
</evidence>
<dbReference type="InterPro" id="IPR036280">
    <property type="entry name" value="Multihaem_cyt_sf"/>
</dbReference>
<feature type="domain" description="Tetrahaem cytochrome" evidence="9">
    <location>
        <begin position="42"/>
        <end position="122"/>
    </location>
</feature>
<reference evidence="10 11" key="1">
    <citation type="journal article" date="2010" name="Stand. Genomic Sci.">
        <title>Complete genome sequence of Ferrimonas balearica type strain (PAT).</title>
        <authorList>
            <person name="Nolan M."/>
            <person name="Sikorski J."/>
            <person name="Davenport K."/>
            <person name="Lucas S."/>
            <person name="Glavina Del Rio T."/>
            <person name="Tice H."/>
            <person name="Cheng J."/>
            <person name="Goodwin L."/>
            <person name="Pitluck S."/>
            <person name="Liolios K."/>
            <person name="Ivanova N."/>
            <person name="Mavromatis K."/>
            <person name="Ovchinnikova G."/>
            <person name="Pati A."/>
            <person name="Chen A."/>
            <person name="Palaniappan K."/>
            <person name="Land M."/>
            <person name="Hauser L."/>
            <person name="Chang Y."/>
            <person name="Jeffries C."/>
            <person name="Tapia R."/>
            <person name="Brettin T."/>
            <person name="Detter J."/>
            <person name="Han C."/>
            <person name="Yasawong M."/>
            <person name="Rohde M."/>
            <person name="Tindall B."/>
            <person name="Goker M."/>
            <person name="Woyke T."/>
            <person name="Bristow J."/>
            <person name="Eisen J."/>
            <person name="Markowitz V."/>
            <person name="Hugenholtz P."/>
            <person name="Kyrpides N."/>
            <person name="Klenk H."/>
            <person name="Lapidus A."/>
        </authorList>
    </citation>
    <scope>NUCLEOTIDE SEQUENCE [LARGE SCALE GENOMIC DNA]</scope>
    <source>
        <strain evidence="11">DSM 9799 / CCM 4581 / KCTC 23876 / PAT</strain>
    </source>
</reference>
<organism evidence="10 11">
    <name type="scientific">Ferrimonas balearica (strain DSM 9799 / CCM 4581 / KCTC 23876 / PAT)</name>
    <dbReference type="NCBI Taxonomy" id="550540"/>
    <lineage>
        <taxon>Bacteria</taxon>
        <taxon>Pseudomonadati</taxon>
        <taxon>Pseudomonadota</taxon>
        <taxon>Gammaproteobacteria</taxon>
        <taxon>Alteromonadales</taxon>
        <taxon>Ferrimonadaceae</taxon>
        <taxon>Ferrimonas</taxon>
    </lineage>
</organism>
<dbReference type="Proteomes" id="UP000006683">
    <property type="component" value="Chromosome"/>
</dbReference>
<dbReference type="eggNOG" id="COG0484">
    <property type="taxonomic scope" value="Bacteria"/>
</dbReference>
<keyword evidence="6" id="KW-0249">Electron transport</keyword>
<gene>
    <name evidence="10" type="ordered locus">Fbal_3137</name>
</gene>
<dbReference type="InterPro" id="IPR012286">
    <property type="entry name" value="Tetrahaem_cytochrome"/>
</dbReference>
<proteinExistence type="predicted"/>
<dbReference type="KEGG" id="fbl:Fbal_3137"/>
<dbReference type="STRING" id="550540.Fbal_3137"/>
<feature type="chain" id="PRO_5005344235" evidence="8">
    <location>
        <begin position="25"/>
        <end position="131"/>
    </location>
</feature>
<dbReference type="GO" id="GO:0046872">
    <property type="term" value="F:metal ion binding"/>
    <property type="evidence" value="ECO:0007669"/>
    <property type="project" value="UniProtKB-KW"/>
</dbReference>
<dbReference type="GeneID" id="67183355"/>
<dbReference type="RefSeq" id="WP_013346642.1">
    <property type="nucleotide sequence ID" value="NC_014541.1"/>
</dbReference>
<keyword evidence="8" id="KW-0732">Signal</keyword>
<sequence length="131" mass="14585">MMKRNLTLLAGLFLALGINHGAMAAKMPMKSYHQEMFTSADGSVDCQACHGDQKPFSAPATETCLGCHGPMEDLVDSTKRPGHGAEFEPNPHDSLHYGTDLNCAYCHAEHKKPQVYCNQCHEFKYPEMKRK</sequence>
<evidence type="ECO:0000256" key="2">
    <source>
        <dbReference type="ARBA" id="ARBA00004418"/>
    </source>
</evidence>
<evidence type="ECO:0000259" key="9">
    <source>
        <dbReference type="Pfam" id="PF14537"/>
    </source>
</evidence>
<evidence type="ECO:0000313" key="10">
    <source>
        <dbReference type="EMBL" id="ADN77336.1"/>
    </source>
</evidence>
<dbReference type="AlphaFoldDB" id="E1SV36"/>
<evidence type="ECO:0000256" key="4">
    <source>
        <dbReference type="ARBA" id="ARBA00022617"/>
    </source>
</evidence>
<evidence type="ECO:0000256" key="5">
    <source>
        <dbReference type="ARBA" id="ARBA00022723"/>
    </source>
</evidence>
<comment type="cofactor">
    <cofactor evidence="1">
        <name>heme c</name>
        <dbReference type="ChEBI" id="CHEBI:61717"/>
    </cofactor>
</comment>
<dbReference type="Gene3D" id="1.10.1130.10">
    <property type="entry name" value="Flavocytochrome C3, Chain A"/>
    <property type="match status" value="1"/>
</dbReference>
<dbReference type="OrthoDB" id="9153838at2"/>
<keyword evidence="4" id="KW-0349">Heme</keyword>
<accession>E1SV36</accession>
<dbReference type="Pfam" id="PF14537">
    <property type="entry name" value="Cytochrom_c3_2"/>
    <property type="match status" value="1"/>
</dbReference>
<dbReference type="EMBL" id="CP002209">
    <property type="protein sequence ID" value="ADN77336.1"/>
    <property type="molecule type" value="Genomic_DNA"/>
</dbReference>
<evidence type="ECO:0000313" key="11">
    <source>
        <dbReference type="Proteomes" id="UP000006683"/>
    </source>
</evidence>
<dbReference type="GO" id="GO:0042597">
    <property type="term" value="C:periplasmic space"/>
    <property type="evidence" value="ECO:0007669"/>
    <property type="project" value="UniProtKB-SubCell"/>
</dbReference>
<dbReference type="HOGENOM" id="CLU_136713_1_1_6"/>
<protein>
    <submittedName>
        <fullName evidence="10">Tetraheme cytochrome c</fullName>
    </submittedName>
</protein>
<feature type="signal peptide" evidence="8">
    <location>
        <begin position="1"/>
        <end position="24"/>
    </location>
</feature>
<keyword evidence="11" id="KW-1185">Reference proteome</keyword>